<gene>
    <name evidence="1" type="ORF">NYPRO_LOCUS19198</name>
</gene>
<accession>A0A811ZCG0</accession>
<comment type="caution">
    <text evidence="1">The sequence shown here is derived from an EMBL/GenBank/DDBJ whole genome shotgun (WGS) entry which is preliminary data.</text>
</comment>
<sequence length="123" mass="13939">MVKVRVNVWQFHGMIHPPSDLLPVLHIGQVLLEGRGPRCQLTSHQVTRGTAFSIIPVGGLYFITDRENGHITTSEIKASLKWKTELAWLDLQAPEEAYYCLPALSIELYSHKITTDKAREVLF</sequence>
<evidence type="ECO:0000313" key="2">
    <source>
        <dbReference type="Proteomes" id="UP000645828"/>
    </source>
</evidence>
<protein>
    <submittedName>
        <fullName evidence="1">(raccoon dog) hypothetical protein</fullName>
    </submittedName>
</protein>
<dbReference type="EMBL" id="CAJHUB010000762">
    <property type="protein sequence ID" value="CAD7686405.1"/>
    <property type="molecule type" value="Genomic_DNA"/>
</dbReference>
<organism evidence="1 2">
    <name type="scientific">Nyctereutes procyonoides</name>
    <name type="common">Raccoon dog</name>
    <name type="synonym">Canis procyonoides</name>
    <dbReference type="NCBI Taxonomy" id="34880"/>
    <lineage>
        <taxon>Eukaryota</taxon>
        <taxon>Metazoa</taxon>
        <taxon>Chordata</taxon>
        <taxon>Craniata</taxon>
        <taxon>Vertebrata</taxon>
        <taxon>Euteleostomi</taxon>
        <taxon>Mammalia</taxon>
        <taxon>Eutheria</taxon>
        <taxon>Laurasiatheria</taxon>
        <taxon>Carnivora</taxon>
        <taxon>Caniformia</taxon>
        <taxon>Canidae</taxon>
        <taxon>Nyctereutes</taxon>
    </lineage>
</organism>
<name>A0A811ZCG0_NYCPR</name>
<keyword evidence="2" id="KW-1185">Reference proteome</keyword>
<dbReference type="AlphaFoldDB" id="A0A811ZCG0"/>
<evidence type="ECO:0000313" key="1">
    <source>
        <dbReference type="EMBL" id="CAD7686405.1"/>
    </source>
</evidence>
<reference evidence="1" key="1">
    <citation type="submission" date="2020-12" db="EMBL/GenBank/DDBJ databases">
        <authorList>
            <consortium name="Molecular Ecology Group"/>
        </authorList>
    </citation>
    <scope>NUCLEOTIDE SEQUENCE</scope>
    <source>
        <strain evidence="1">TBG_1078</strain>
    </source>
</reference>
<dbReference type="Proteomes" id="UP000645828">
    <property type="component" value="Unassembled WGS sequence"/>
</dbReference>
<proteinExistence type="predicted"/>